<dbReference type="Proteomes" id="UP001164459">
    <property type="component" value="Chromosome"/>
</dbReference>
<protein>
    <submittedName>
        <fullName evidence="1">Uncharacterized protein</fullName>
    </submittedName>
</protein>
<accession>A0ABY7HBV3</accession>
<proteinExistence type="predicted"/>
<organism evidence="1 2">
    <name type="scientific">Nannocystis punicea</name>
    <dbReference type="NCBI Taxonomy" id="2995304"/>
    <lineage>
        <taxon>Bacteria</taxon>
        <taxon>Pseudomonadati</taxon>
        <taxon>Myxococcota</taxon>
        <taxon>Polyangia</taxon>
        <taxon>Nannocystales</taxon>
        <taxon>Nannocystaceae</taxon>
        <taxon>Nannocystis</taxon>
    </lineage>
</organism>
<evidence type="ECO:0000313" key="2">
    <source>
        <dbReference type="Proteomes" id="UP001164459"/>
    </source>
</evidence>
<dbReference type="RefSeq" id="WP_269039040.1">
    <property type="nucleotide sequence ID" value="NZ_CP114040.1"/>
</dbReference>
<gene>
    <name evidence="1" type="ORF">O0S08_11040</name>
</gene>
<sequence>MTKPPKTRVRGLPGGRLLLLQEDRSMSSALGALLRYAITQTRDEKECARLCQVSVAKLRAVSKLTGVPLLFPLRDEDKDERPNRLAVVAQQLRAHGLKVRTETGLVILELETAEHLVALLRDLRTIEERGHV</sequence>
<keyword evidence="2" id="KW-1185">Reference proteome</keyword>
<dbReference type="EMBL" id="CP114040">
    <property type="protein sequence ID" value="WAS96676.1"/>
    <property type="molecule type" value="Genomic_DNA"/>
</dbReference>
<reference evidence="1" key="1">
    <citation type="submission" date="2022-11" db="EMBL/GenBank/DDBJ databases">
        <title>Minimal conservation of predation-associated metabolite biosynthetic gene clusters underscores biosynthetic potential of Myxococcota including descriptions for ten novel species: Archangium lansinium sp. nov., Myxococcus landrumus sp. nov., Nannocystis bai.</title>
        <authorList>
            <person name="Ahearne A."/>
            <person name="Stevens C."/>
            <person name="Dowd S."/>
        </authorList>
    </citation>
    <scope>NUCLEOTIDE SEQUENCE</scope>
    <source>
        <strain evidence="1">Fl3</strain>
    </source>
</reference>
<name>A0ABY7HBV3_9BACT</name>
<evidence type="ECO:0000313" key="1">
    <source>
        <dbReference type="EMBL" id="WAS96676.1"/>
    </source>
</evidence>